<keyword evidence="3" id="KW-1185">Reference proteome</keyword>
<gene>
    <name evidence="2" type="ORF">AKAME5_002219900</name>
</gene>
<dbReference type="Proteomes" id="UP001279410">
    <property type="component" value="Unassembled WGS sequence"/>
</dbReference>
<evidence type="ECO:0000313" key="2">
    <source>
        <dbReference type="EMBL" id="GLD70880.1"/>
    </source>
</evidence>
<dbReference type="AlphaFoldDB" id="A0AAD3NFP2"/>
<accession>A0AAD3NFP2</accession>
<organism evidence="2 3">
    <name type="scientific">Lates japonicus</name>
    <name type="common">Japanese lates</name>
    <dbReference type="NCBI Taxonomy" id="270547"/>
    <lineage>
        <taxon>Eukaryota</taxon>
        <taxon>Metazoa</taxon>
        <taxon>Chordata</taxon>
        <taxon>Craniata</taxon>
        <taxon>Vertebrata</taxon>
        <taxon>Euteleostomi</taxon>
        <taxon>Actinopterygii</taxon>
        <taxon>Neopterygii</taxon>
        <taxon>Teleostei</taxon>
        <taxon>Neoteleostei</taxon>
        <taxon>Acanthomorphata</taxon>
        <taxon>Carangaria</taxon>
        <taxon>Carangaria incertae sedis</taxon>
        <taxon>Centropomidae</taxon>
        <taxon>Lates</taxon>
    </lineage>
</organism>
<reference evidence="2" key="1">
    <citation type="submission" date="2022-08" db="EMBL/GenBank/DDBJ databases">
        <title>Genome sequencing of akame (Lates japonicus).</title>
        <authorList>
            <person name="Hashiguchi Y."/>
            <person name="Takahashi H."/>
        </authorList>
    </citation>
    <scope>NUCLEOTIDE SEQUENCE</scope>
    <source>
        <strain evidence="2">Kochi</strain>
    </source>
</reference>
<feature type="compositionally biased region" description="Polar residues" evidence="1">
    <location>
        <begin position="111"/>
        <end position="121"/>
    </location>
</feature>
<comment type="caution">
    <text evidence="2">The sequence shown here is derived from an EMBL/GenBank/DDBJ whole genome shotgun (WGS) entry which is preliminary data.</text>
</comment>
<feature type="region of interest" description="Disordered" evidence="1">
    <location>
        <begin position="96"/>
        <end position="127"/>
    </location>
</feature>
<protein>
    <submittedName>
        <fullName evidence="2">Uncharacterized protein</fullName>
    </submittedName>
</protein>
<name>A0AAD3NFP2_LATJO</name>
<feature type="compositionally biased region" description="Polar residues" evidence="1">
    <location>
        <begin position="30"/>
        <end position="41"/>
    </location>
</feature>
<dbReference type="EMBL" id="BRZM01000458">
    <property type="protein sequence ID" value="GLD70880.1"/>
    <property type="molecule type" value="Genomic_DNA"/>
</dbReference>
<proteinExistence type="predicted"/>
<evidence type="ECO:0000256" key="1">
    <source>
        <dbReference type="SAM" id="MobiDB-lite"/>
    </source>
</evidence>
<evidence type="ECO:0000313" key="3">
    <source>
        <dbReference type="Proteomes" id="UP001279410"/>
    </source>
</evidence>
<sequence length="269" mass="28594">MSRVAHAPEDQIALLVPKEEPLSPVPSPQHIPTQTTMNGLSSHRHTPKSPCRSPSTIGLLACQLSQVHSSSQGLDRLTLPTGAAGAGDRPSAHALLLPRAPQPPEPEHQDTVSSRDSQQGDATPVGYAAQDYPLPLIVPDSYRSGKKQDENLLMSSYPAGALPFGPLGKLLAYPYNLAALPVALNMMAPGGDKVEPLPFLPAIFNYAATAGPYGCSPHRGKTPAQGVVLQRQEAATAACSAREGQQEAPYEYISMGRPALFWDEGKRQV</sequence>
<feature type="region of interest" description="Disordered" evidence="1">
    <location>
        <begin position="1"/>
        <end position="54"/>
    </location>
</feature>